<evidence type="ECO:0000313" key="3">
    <source>
        <dbReference type="EMBL" id="GAA1687144.1"/>
    </source>
</evidence>
<organism evidence="3 4">
    <name type="scientific">Microbacterium sediminicola</name>
    <dbReference type="NCBI Taxonomy" id="415210"/>
    <lineage>
        <taxon>Bacteria</taxon>
        <taxon>Bacillati</taxon>
        <taxon>Actinomycetota</taxon>
        <taxon>Actinomycetes</taxon>
        <taxon>Micrococcales</taxon>
        <taxon>Microbacteriaceae</taxon>
        <taxon>Microbacterium</taxon>
    </lineage>
</organism>
<dbReference type="SUPFAM" id="SSF53098">
    <property type="entry name" value="Ribonuclease H-like"/>
    <property type="match status" value="1"/>
</dbReference>
<feature type="region of interest" description="Disordered" evidence="1">
    <location>
        <begin position="70"/>
        <end position="99"/>
    </location>
</feature>
<evidence type="ECO:0000259" key="2">
    <source>
        <dbReference type="Pfam" id="PF13683"/>
    </source>
</evidence>
<evidence type="ECO:0000256" key="1">
    <source>
        <dbReference type="SAM" id="MobiDB-lite"/>
    </source>
</evidence>
<reference evidence="4" key="1">
    <citation type="journal article" date="2019" name="Int. J. Syst. Evol. Microbiol.">
        <title>The Global Catalogue of Microorganisms (GCM) 10K type strain sequencing project: providing services to taxonomists for standard genome sequencing and annotation.</title>
        <authorList>
            <consortium name="The Broad Institute Genomics Platform"/>
            <consortium name="The Broad Institute Genome Sequencing Center for Infectious Disease"/>
            <person name="Wu L."/>
            <person name="Ma J."/>
        </authorList>
    </citation>
    <scope>NUCLEOTIDE SEQUENCE [LARGE SCALE GENOMIC DNA]</scope>
    <source>
        <strain evidence="4">JCM 15577</strain>
    </source>
</reference>
<proteinExistence type="predicted"/>
<dbReference type="EMBL" id="BAAAPL010000001">
    <property type="protein sequence ID" value="GAA1687144.1"/>
    <property type="molecule type" value="Genomic_DNA"/>
</dbReference>
<dbReference type="InterPro" id="IPR012337">
    <property type="entry name" value="RNaseH-like_sf"/>
</dbReference>
<comment type="caution">
    <text evidence="3">The sequence shown here is derived from an EMBL/GenBank/DDBJ whole genome shotgun (WGS) entry which is preliminary data.</text>
</comment>
<dbReference type="InterPro" id="IPR001584">
    <property type="entry name" value="Integrase_cat-core"/>
</dbReference>
<dbReference type="Pfam" id="PF13683">
    <property type="entry name" value="rve_3"/>
    <property type="match status" value="1"/>
</dbReference>
<keyword evidence="4" id="KW-1185">Reference proteome</keyword>
<gene>
    <name evidence="3" type="ORF">GCM10009808_00160</name>
</gene>
<name>A0ABP4TF45_9MICO</name>
<protein>
    <recommendedName>
        <fullName evidence="2">Integrase catalytic domain-containing protein</fullName>
    </recommendedName>
</protein>
<dbReference type="Proteomes" id="UP001501690">
    <property type="component" value="Unassembled WGS sequence"/>
</dbReference>
<feature type="domain" description="Integrase catalytic" evidence="2">
    <location>
        <begin position="22"/>
        <end position="51"/>
    </location>
</feature>
<accession>A0ABP4TF45</accession>
<dbReference type="RefSeq" id="WP_425561145.1">
    <property type="nucleotide sequence ID" value="NZ_BAAAPL010000001.1"/>
</dbReference>
<sequence length="99" mass="11099">MPVGLHSHPPTPPALDAGSLHTVDNVKWVTAEWVDWYNNRRLHSTHGEVPPNEFEAVYYAHLETPSHPVLAPAWERQRTGDGSSRAPADQAGWRQRGMV</sequence>
<evidence type="ECO:0000313" key="4">
    <source>
        <dbReference type="Proteomes" id="UP001501690"/>
    </source>
</evidence>